<comment type="caution">
    <text evidence="1">The sequence shown here is derived from an EMBL/GenBank/DDBJ whole genome shotgun (WGS) entry which is preliminary data.</text>
</comment>
<reference evidence="1 2" key="1">
    <citation type="submission" date="2021-06" db="EMBL/GenBank/DDBJ databases">
        <title>Caerostris darwini draft genome.</title>
        <authorList>
            <person name="Kono N."/>
            <person name="Arakawa K."/>
        </authorList>
    </citation>
    <scope>NUCLEOTIDE SEQUENCE [LARGE SCALE GENOMIC DNA]</scope>
</reference>
<evidence type="ECO:0000313" key="2">
    <source>
        <dbReference type="Proteomes" id="UP001054837"/>
    </source>
</evidence>
<sequence length="104" mass="11822">MQLCFCSILSSGEQKAARCLLTEREVFLDEWPTFPMAVTTFPSLIDSWRETQATYLAVLSELAFIHSFIHVLEHCITLGRYGLPSHTPQSIHGLAFYFCSTHQP</sequence>
<proteinExistence type="predicted"/>
<keyword evidence="2" id="KW-1185">Reference proteome</keyword>
<accession>A0AAV4VTF1</accession>
<organism evidence="1 2">
    <name type="scientific">Caerostris darwini</name>
    <dbReference type="NCBI Taxonomy" id="1538125"/>
    <lineage>
        <taxon>Eukaryota</taxon>
        <taxon>Metazoa</taxon>
        <taxon>Ecdysozoa</taxon>
        <taxon>Arthropoda</taxon>
        <taxon>Chelicerata</taxon>
        <taxon>Arachnida</taxon>
        <taxon>Araneae</taxon>
        <taxon>Araneomorphae</taxon>
        <taxon>Entelegynae</taxon>
        <taxon>Araneoidea</taxon>
        <taxon>Araneidae</taxon>
        <taxon>Caerostris</taxon>
    </lineage>
</organism>
<evidence type="ECO:0000313" key="1">
    <source>
        <dbReference type="EMBL" id="GIY73731.1"/>
    </source>
</evidence>
<dbReference type="AlphaFoldDB" id="A0AAV4VTF1"/>
<name>A0AAV4VTF1_9ARAC</name>
<dbReference type="Proteomes" id="UP001054837">
    <property type="component" value="Unassembled WGS sequence"/>
</dbReference>
<gene>
    <name evidence="1" type="ORF">CDAR_464301</name>
</gene>
<dbReference type="EMBL" id="BPLQ01013634">
    <property type="protein sequence ID" value="GIY73731.1"/>
    <property type="molecule type" value="Genomic_DNA"/>
</dbReference>
<protein>
    <submittedName>
        <fullName evidence="1">Uncharacterized protein</fullName>
    </submittedName>
</protein>